<dbReference type="Pfam" id="PF00589">
    <property type="entry name" value="Phage_integrase"/>
    <property type="match status" value="1"/>
</dbReference>
<feature type="domain" description="Tyr recombinase" evidence="5">
    <location>
        <begin position="190"/>
        <end position="410"/>
    </location>
</feature>
<organism evidence="6 7">
    <name type="scientific">Devosia subaequoris</name>
    <dbReference type="NCBI Taxonomy" id="395930"/>
    <lineage>
        <taxon>Bacteria</taxon>
        <taxon>Pseudomonadati</taxon>
        <taxon>Pseudomonadota</taxon>
        <taxon>Alphaproteobacteria</taxon>
        <taxon>Hyphomicrobiales</taxon>
        <taxon>Devosiaceae</taxon>
        <taxon>Devosia</taxon>
    </lineage>
</organism>
<dbReference type="RefSeq" id="WP_183312452.1">
    <property type="nucleotide sequence ID" value="NZ_JACIEW010000010.1"/>
</dbReference>
<dbReference type="Gene3D" id="1.10.443.10">
    <property type="entry name" value="Intergrase catalytic core"/>
    <property type="match status" value="1"/>
</dbReference>
<evidence type="ECO:0000256" key="2">
    <source>
        <dbReference type="ARBA" id="ARBA00022908"/>
    </source>
</evidence>
<dbReference type="PANTHER" id="PTHR30349">
    <property type="entry name" value="PHAGE INTEGRASE-RELATED"/>
    <property type="match status" value="1"/>
</dbReference>
<evidence type="ECO:0000256" key="3">
    <source>
        <dbReference type="ARBA" id="ARBA00023125"/>
    </source>
</evidence>
<evidence type="ECO:0000259" key="5">
    <source>
        <dbReference type="PROSITE" id="PS51898"/>
    </source>
</evidence>
<protein>
    <submittedName>
        <fullName evidence="6">Integrase</fullName>
    </submittedName>
</protein>
<dbReference type="GO" id="GO:0015074">
    <property type="term" value="P:DNA integration"/>
    <property type="evidence" value="ECO:0007669"/>
    <property type="project" value="UniProtKB-KW"/>
</dbReference>
<dbReference type="CDD" id="cd00397">
    <property type="entry name" value="DNA_BRE_C"/>
    <property type="match status" value="1"/>
</dbReference>
<evidence type="ECO:0000313" key="7">
    <source>
        <dbReference type="Proteomes" id="UP000547011"/>
    </source>
</evidence>
<dbReference type="InterPro" id="IPR013762">
    <property type="entry name" value="Integrase-like_cat_sf"/>
</dbReference>
<dbReference type="GO" id="GO:0003677">
    <property type="term" value="F:DNA binding"/>
    <property type="evidence" value="ECO:0007669"/>
    <property type="project" value="UniProtKB-KW"/>
</dbReference>
<evidence type="ECO:0000256" key="4">
    <source>
        <dbReference type="ARBA" id="ARBA00023172"/>
    </source>
</evidence>
<dbReference type="EMBL" id="JACIEW010000010">
    <property type="protein sequence ID" value="MBB4053680.1"/>
    <property type="molecule type" value="Genomic_DNA"/>
</dbReference>
<keyword evidence="2" id="KW-0229">DNA integration</keyword>
<evidence type="ECO:0000313" key="6">
    <source>
        <dbReference type="EMBL" id="MBB4053680.1"/>
    </source>
</evidence>
<sequence>MFLSTKNPNPFAVVSVRFLKGERFPFLVRKETGLPLEGPTFWSLALRRAQNLQSSTIENDLRSLMFLFLWAELRGVSVEGRLAEGTFFSLTEIIDISNVIGRYRQGVLAELATNVVKLPSDQALGVDVDERRNRLSAAYSFIEFTSADIQSQLSPWPQRAKRYASARNDCLGLLRGYVTSVGSRRKNGAGEREGMERAAVVQLRRVIEPQHPDNPFRADVRFRNYVIVRLLLDLGIRRGELLGIRVDDLELGSNGTVMVHRRPDDPLDPRTRKPNTKTESRLLALNGRLVELVHEYVLRHRSALPAARRHPFLIVNSVDGAPLSLSAVNKIFEALRERIPDLPDDLSPHVLRHTWNDAFSEHADLNRIPAEHEVKWRARLMGWRNENSAQHYLKRTVRRRSNEELRVMQDGFDIKGGDQKNDYS</sequence>
<keyword evidence="3" id="KW-0238">DNA-binding</keyword>
<dbReference type="PROSITE" id="PS51898">
    <property type="entry name" value="TYR_RECOMBINASE"/>
    <property type="match status" value="1"/>
</dbReference>
<reference evidence="6 7" key="1">
    <citation type="submission" date="2020-08" db="EMBL/GenBank/DDBJ databases">
        <title>Genomic Encyclopedia of Type Strains, Phase IV (KMG-IV): sequencing the most valuable type-strain genomes for metagenomic binning, comparative biology and taxonomic classification.</title>
        <authorList>
            <person name="Goeker M."/>
        </authorList>
    </citation>
    <scope>NUCLEOTIDE SEQUENCE [LARGE SCALE GENOMIC DNA]</scope>
    <source>
        <strain evidence="6 7">DSM 23447</strain>
    </source>
</reference>
<comment type="caution">
    <text evidence="6">The sequence shown here is derived from an EMBL/GenBank/DDBJ whole genome shotgun (WGS) entry which is preliminary data.</text>
</comment>
<dbReference type="SUPFAM" id="SSF56349">
    <property type="entry name" value="DNA breaking-rejoining enzymes"/>
    <property type="match status" value="1"/>
</dbReference>
<dbReference type="Proteomes" id="UP000547011">
    <property type="component" value="Unassembled WGS sequence"/>
</dbReference>
<proteinExistence type="inferred from homology"/>
<keyword evidence="7" id="KW-1185">Reference proteome</keyword>
<dbReference type="InterPro" id="IPR050090">
    <property type="entry name" value="Tyrosine_recombinase_XerCD"/>
</dbReference>
<dbReference type="InterPro" id="IPR002104">
    <property type="entry name" value="Integrase_catalytic"/>
</dbReference>
<dbReference type="AlphaFoldDB" id="A0A7W6IRC5"/>
<dbReference type="PANTHER" id="PTHR30349:SF41">
    <property type="entry name" value="INTEGRASE_RECOMBINASE PROTEIN MJ0367-RELATED"/>
    <property type="match status" value="1"/>
</dbReference>
<keyword evidence="4" id="KW-0233">DNA recombination</keyword>
<comment type="similarity">
    <text evidence="1">Belongs to the 'phage' integrase family.</text>
</comment>
<dbReference type="InterPro" id="IPR011010">
    <property type="entry name" value="DNA_brk_join_enz"/>
</dbReference>
<gene>
    <name evidence="6" type="ORF">GGR20_003342</name>
</gene>
<evidence type="ECO:0000256" key="1">
    <source>
        <dbReference type="ARBA" id="ARBA00008857"/>
    </source>
</evidence>
<accession>A0A7W6IRC5</accession>
<name>A0A7W6IRC5_9HYPH</name>
<dbReference type="GO" id="GO:0006310">
    <property type="term" value="P:DNA recombination"/>
    <property type="evidence" value="ECO:0007669"/>
    <property type="project" value="UniProtKB-KW"/>
</dbReference>